<evidence type="ECO:0000313" key="2">
    <source>
        <dbReference type="Proteomes" id="UP001259492"/>
    </source>
</evidence>
<dbReference type="Proteomes" id="UP001259492">
    <property type="component" value="Unassembled WGS sequence"/>
</dbReference>
<dbReference type="InterPro" id="IPR008969">
    <property type="entry name" value="CarboxyPept-like_regulatory"/>
</dbReference>
<accession>A0ABU2YJK3</accession>
<protein>
    <submittedName>
        <fullName evidence="1">Carboxypeptidase-like regulatory domain-containing protein</fullName>
    </submittedName>
</protein>
<organism evidence="1 2">
    <name type="scientific">Microcosmobacter mediterraneus</name>
    <dbReference type="NCBI Taxonomy" id="3075607"/>
    <lineage>
        <taxon>Bacteria</taxon>
        <taxon>Pseudomonadati</taxon>
        <taxon>Bacteroidota</taxon>
        <taxon>Flavobacteriia</taxon>
        <taxon>Flavobacteriales</taxon>
        <taxon>Flavobacteriaceae</taxon>
        <taxon>Microcosmobacter</taxon>
    </lineage>
</organism>
<keyword evidence="2" id="KW-1185">Reference proteome</keyword>
<dbReference type="SUPFAM" id="SSF49464">
    <property type="entry name" value="Carboxypeptidase regulatory domain-like"/>
    <property type="match status" value="1"/>
</dbReference>
<name>A0ABU2YJK3_9FLAO</name>
<dbReference type="Pfam" id="PF13715">
    <property type="entry name" value="CarbopepD_reg_2"/>
    <property type="match status" value="1"/>
</dbReference>
<proteinExistence type="predicted"/>
<gene>
    <name evidence="1" type="ORF">RM697_06820</name>
</gene>
<sequence length="247" mass="28359">MNVIHAQNTELKGKVIGSGDVEGIHILNVTQSIYSTTDLKGEFIIPVKVNDTISISSIKYEIESIVINNTHIKNKSIEINLKDKINELDEVVVGKVLTGDLSSDIKNTKVKDEINFYDVGIPGYTGPQMTQNERRLYDADSGKYFYFYGIAASVNIYKILNKISGRTKRLKRIVAEERLDRFILRIRDLHLEALFDDTKLSEQQIAEFFYFCGDDSEFVVWCNNRSDIEVFEKLQKKLTIYKDNLKN</sequence>
<evidence type="ECO:0000313" key="1">
    <source>
        <dbReference type="EMBL" id="MDT0558350.1"/>
    </source>
</evidence>
<dbReference type="RefSeq" id="WP_311427124.1">
    <property type="nucleotide sequence ID" value="NZ_JAVRIA010000003.1"/>
</dbReference>
<dbReference type="EMBL" id="JAVRIA010000003">
    <property type="protein sequence ID" value="MDT0558350.1"/>
    <property type="molecule type" value="Genomic_DNA"/>
</dbReference>
<comment type="caution">
    <text evidence="1">The sequence shown here is derived from an EMBL/GenBank/DDBJ whole genome shotgun (WGS) entry which is preliminary data.</text>
</comment>
<reference evidence="1 2" key="1">
    <citation type="submission" date="2023-09" db="EMBL/GenBank/DDBJ databases">
        <authorList>
            <person name="Rey-Velasco X."/>
        </authorList>
    </citation>
    <scope>NUCLEOTIDE SEQUENCE [LARGE SCALE GENOMIC DNA]</scope>
    <source>
        <strain evidence="1 2">W332</strain>
    </source>
</reference>